<dbReference type="SUPFAM" id="SSF48452">
    <property type="entry name" value="TPR-like"/>
    <property type="match status" value="1"/>
</dbReference>
<dbReference type="RefSeq" id="WP_215759661.1">
    <property type="nucleotide sequence ID" value="NZ_JAHKBE010000017.1"/>
</dbReference>
<feature type="signal peptide" evidence="2">
    <location>
        <begin position="1"/>
        <end position="26"/>
    </location>
</feature>
<feature type="chain" id="PRO_5047418291" evidence="2">
    <location>
        <begin position="27"/>
        <end position="673"/>
    </location>
</feature>
<dbReference type="Proteomes" id="UP001487296">
    <property type="component" value="Unassembled WGS sequence"/>
</dbReference>
<dbReference type="PROSITE" id="PS51257">
    <property type="entry name" value="PROKAR_LIPOPROTEIN"/>
    <property type="match status" value="1"/>
</dbReference>
<keyword evidence="4" id="KW-0418">Kinase</keyword>
<feature type="transmembrane region" description="Helical" evidence="1">
    <location>
        <begin position="437"/>
        <end position="454"/>
    </location>
</feature>
<keyword evidence="1" id="KW-0472">Membrane</keyword>
<evidence type="ECO:0000256" key="1">
    <source>
        <dbReference type="SAM" id="Phobius"/>
    </source>
</evidence>
<evidence type="ECO:0000259" key="3">
    <source>
        <dbReference type="Pfam" id="PF06580"/>
    </source>
</evidence>
<evidence type="ECO:0000256" key="2">
    <source>
        <dbReference type="SAM" id="SignalP"/>
    </source>
</evidence>
<evidence type="ECO:0000313" key="4">
    <source>
        <dbReference type="EMBL" id="MEQ2486580.1"/>
    </source>
</evidence>
<comment type="caution">
    <text evidence="4">The sequence shown here is derived from an EMBL/GenBank/DDBJ whole genome shotgun (WGS) entry which is preliminary data.</text>
</comment>
<dbReference type="InterPro" id="IPR036890">
    <property type="entry name" value="HATPase_C_sf"/>
</dbReference>
<dbReference type="Gene3D" id="1.25.40.10">
    <property type="entry name" value="Tetratricopeptide repeat domain"/>
    <property type="match status" value="1"/>
</dbReference>
<feature type="domain" description="Signal transduction histidine kinase internal region" evidence="3">
    <location>
        <begin position="475"/>
        <end position="547"/>
    </location>
</feature>
<proteinExistence type="predicted"/>
<keyword evidence="1" id="KW-0812">Transmembrane</keyword>
<dbReference type="PANTHER" id="PTHR34220:SF7">
    <property type="entry name" value="SENSOR HISTIDINE KINASE YPDA"/>
    <property type="match status" value="1"/>
</dbReference>
<dbReference type="SMART" id="SM00028">
    <property type="entry name" value="TPR"/>
    <property type="match status" value="3"/>
</dbReference>
<keyword evidence="4" id="KW-0808">Transferase</keyword>
<dbReference type="InterPro" id="IPR011990">
    <property type="entry name" value="TPR-like_helical_dom_sf"/>
</dbReference>
<dbReference type="EMBL" id="JBBNFP010000017">
    <property type="protein sequence ID" value="MEQ2486580.1"/>
    <property type="molecule type" value="Genomic_DNA"/>
</dbReference>
<dbReference type="InterPro" id="IPR010559">
    <property type="entry name" value="Sig_transdc_His_kin_internal"/>
</dbReference>
<accession>A0ABV1FQE0</accession>
<dbReference type="InterPro" id="IPR050640">
    <property type="entry name" value="Bact_2-comp_sensor_kinase"/>
</dbReference>
<dbReference type="Pfam" id="PF06580">
    <property type="entry name" value="His_kinase"/>
    <property type="match status" value="1"/>
</dbReference>
<dbReference type="InterPro" id="IPR019734">
    <property type="entry name" value="TPR_rpt"/>
</dbReference>
<dbReference type="PANTHER" id="PTHR34220">
    <property type="entry name" value="SENSOR HISTIDINE KINASE YPDA"/>
    <property type="match status" value="1"/>
</dbReference>
<evidence type="ECO:0000313" key="5">
    <source>
        <dbReference type="Proteomes" id="UP001487296"/>
    </source>
</evidence>
<dbReference type="GO" id="GO:0016301">
    <property type="term" value="F:kinase activity"/>
    <property type="evidence" value="ECO:0007669"/>
    <property type="project" value="UniProtKB-KW"/>
</dbReference>
<dbReference type="Gene3D" id="3.30.565.10">
    <property type="entry name" value="Histidine kinase-like ATPase, C-terminal domain"/>
    <property type="match status" value="1"/>
</dbReference>
<keyword evidence="1" id="KW-1133">Transmembrane helix</keyword>
<name>A0ABV1FQE0_9BACT</name>
<sequence>MKRNCKKNIGLVLLLLMGLMASCGHTVDEKADAQRVGRLHQLDELLGAQSPDALKEIEKGMREAKDSMAYYECYVRKGRWFCQSDTPDSTVNYMDRTIRFALSQPDTPRRNGLLAYTYNCQAINYHNFHRKADEVVRLYRLAYEYSMRSDMQHQAPSICANLGDAFVYKNQLREAACCYRRALFLVDSLQLPKEENVTLYVGLADIYLKLNDFESSLKCYQQTEAYLSVLSLSMQAYYLNNYGSFYYYKKDYPQSLRKFLQLERLLVKNGKENCFDMYLCKLNMADVYLNLDSIALSEKYLAECEPFLVANHDVTAVYYCNTIHIGQDVKKGNMAAVARTLSDERHLLGPDAESQVAFGLRQIRNKYLRKYYLATGNYRMAYENLREDMQKNDSLEHNLTNMRASEIMDRFAQDTLKLHHELALEHKSVELNKTRQMALVALLVVLVVCMFFVMKSMRSGKRLEESKRRVLQLKLEGARNRISPHFVFNVLNNKILHANTAEANELITLARLIRSNLDLSCQMKVALGTELDFVRQYLTLESPLMGDDFDYAIEVDPEVDLENTSIPSMFVQILVENALVHGLRGWDGKKTLRIDVLREQASTVVAVVDNGKGFDIRKKGKKRTGLGIITQTLAVVNEHNRNKMTFALQNVKADDGRVLGCKAQVCIPDGFVM</sequence>
<keyword evidence="5" id="KW-1185">Reference proteome</keyword>
<organism evidence="4 5">
    <name type="scientific">Hallella faecis</name>
    <dbReference type="NCBI Taxonomy" id="2841596"/>
    <lineage>
        <taxon>Bacteria</taxon>
        <taxon>Pseudomonadati</taxon>
        <taxon>Bacteroidota</taxon>
        <taxon>Bacteroidia</taxon>
        <taxon>Bacteroidales</taxon>
        <taxon>Prevotellaceae</taxon>
        <taxon>Hallella</taxon>
    </lineage>
</organism>
<protein>
    <submittedName>
        <fullName evidence="4">Histidine kinase</fullName>
    </submittedName>
</protein>
<dbReference type="SUPFAM" id="SSF55874">
    <property type="entry name" value="ATPase domain of HSP90 chaperone/DNA topoisomerase II/histidine kinase"/>
    <property type="match status" value="1"/>
</dbReference>
<keyword evidence="2" id="KW-0732">Signal</keyword>
<reference evidence="4 5" key="1">
    <citation type="submission" date="2024-04" db="EMBL/GenBank/DDBJ databases">
        <title>Human intestinal bacterial collection.</title>
        <authorList>
            <person name="Pauvert C."/>
            <person name="Hitch T.C.A."/>
            <person name="Clavel T."/>
        </authorList>
    </citation>
    <scope>NUCLEOTIDE SEQUENCE [LARGE SCALE GENOMIC DNA]</scope>
    <source>
        <strain evidence="4 5">CLA-AA-H145</strain>
    </source>
</reference>
<gene>
    <name evidence="4" type="ORF">AAAT34_05870</name>
</gene>